<feature type="compositionally biased region" description="Basic and acidic residues" evidence="1">
    <location>
        <begin position="20"/>
        <end position="31"/>
    </location>
</feature>
<organism evidence="2 3">
    <name type="scientific">Oryzias javanicus</name>
    <name type="common">Javanese ricefish</name>
    <name type="synonym">Aplocheilus javanicus</name>
    <dbReference type="NCBI Taxonomy" id="123683"/>
    <lineage>
        <taxon>Eukaryota</taxon>
        <taxon>Metazoa</taxon>
        <taxon>Chordata</taxon>
        <taxon>Craniata</taxon>
        <taxon>Vertebrata</taxon>
        <taxon>Euteleostomi</taxon>
        <taxon>Actinopterygii</taxon>
        <taxon>Neopterygii</taxon>
        <taxon>Teleostei</taxon>
        <taxon>Neoteleostei</taxon>
        <taxon>Acanthomorphata</taxon>
        <taxon>Ovalentaria</taxon>
        <taxon>Atherinomorphae</taxon>
        <taxon>Beloniformes</taxon>
        <taxon>Adrianichthyidae</taxon>
        <taxon>Oryziinae</taxon>
        <taxon>Oryzias</taxon>
    </lineage>
</organism>
<gene>
    <name evidence="2" type="ORF">OJAV_G00156030</name>
</gene>
<feature type="region of interest" description="Disordered" evidence="1">
    <location>
        <begin position="1"/>
        <end position="53"/>
    </location>
</feature>
<proteinExistence type="predicted"/>
<dbReference type="Proteomes" id="UP000283210">
    <property type="component" value="Chromosome 16"/>
</dbReference>
<keyword evidence="3" id="KW-1185">Reference proteome</keyword>
<reference evidence="2 3" key="1">
    <citation type="submission" date="2018-11" db="EMBL/GenBank/DDBJ databases">
        <authorList>
            <person name="Lopez-Roques C."/>
            <person name="Donnadieu C."/>
            <person name="Bouchez O."/>
            <person name="Klopp C."/>
            <person name="Cabau C."/>
            <person name="Zahm M."/>
        </authorList>
    </citation>
    <scope>NUCLEOTIDE SEQUENCE [LARGE SCALE GENOMIC DNA]</scope>
    <source>
        <strain evidence="2">RS831</strain>
        <tissue evidence="2">Whole body</tissue>
    </source>
</reference>
<name>A0A3S2MLT0_ORYJA</name>
<evidence type="ECO:0000313" key="3">
    <source>
        <dbReference type="Proteomes" id="UP000283210"/>
    </source>
</evidence>
<reference evidence="2 3" key="2">
    <citation type="submission" date="2019-01" db="EMBL/GenBank/DDBJ databases">
        <title>A chromosome length genome reference of the Java medaka (oryzias javanicus).</title>
        <authorList>
            <person name="Herpin A."/>
            <person name="Takehana Y."/>
            <person name="Naruse K."/>
            <person name="Ansai S."/>
            <person name="Kawaguchi M."/>
        </authorList>
    </citation>
    <scope>NUCLEOTIDE SEQUENCE [LARGE SCALE GENOMIC DNA]</scope>
    <source>
        <strain evidence="2">RS831</strain>
        <tissue evidence="2">Whole body</tissue>
    </source>
</reference>
<accession>A0A3S2MLT0</accession>
<evidence type="ECO:0000313" key="2">
    <source>
        <dbReference type="EMBL" id="RVE62326.1"/>
    </source>
</evidence>
<dbReference type="EMBL" id="CM012452">
    <property type="protein sequence ID" value="RVE62326.1"/>
    <property type="molecule type" value="Genomic_DNA"/>
</dbReference>
<protein>
    <submittedName>
        <fullName evidence="2">Uncharacterized protein</fullName>
    </submittedName>
</protein>
<dbReference type="AlphaFoldDB" id="A0A3S2MLT0"/>
<evidence type="ECO:0000256" key="1">
    <source>
        <dbReference type="SAM" id="MobiDB-lite"/>
    </source>
</evidence>
<sequence length="66" mass="7754">MCERRPSAVSYPHANSSKQPRQDGRDLCCRDQRRHSNKPFSSREQPKRIQRGPTSRIWGFLLSGLW</sequence>